<dbReference type="Proteomes" id="UP000186228">
    <property type="component" value="Unassembled WGS sequence"/>
</dbReference>
<evidence type="ECO:0000313" key="1">
    <source>
        <dbReference type="EMBL" id="SCB07222.1"/>
    </source>
</evidence>
<sequence length="132" mass="14807">MSTMSAKIVHISIARDWREVYDYASRPENMPFWASGLASGLTQDGNDWIAEGTLGTARVRFAPRNEFGVIDHWVTLESDLQVYNALRVVPNGDGCEVMFTVLRLPGMETAQFAADAAHVMRDLTTLKELMER</sequence>
<dbReference type="AlphaFoldDB" id="A0A1C3TVT1"/>
<gene>
    <name evidence="1" type="ORF">GA0061100_101115</name>
</gene>
<dbReference type="OrthoDB" id="880456at2"/>
<proteinExistence type="predicted"/>
<dbReference type="STRING" id="52131.GA0061100_101115"/>
<dbReference type="EMBL" id="FMAC01000001">
    <property type="protein sequence ID" value="SCB07222.1"/>
    <property type="molecule type" value="Genomic_DNA"/>
</dbReference>
<evidence type="ECO:0008006" key="3">
    <source>
        <dbReference type="Google" id="ProtNLM"/>
    </source>
</evidence>
<evidence type="ECO:0000313" key="2">
    <source>
        <dbReference type="Proteomes" id="UP000186228"/>
    </source>
</evidence>
<keyword evidence="2" id="KW-1185">Reference proteome</keyword>
<organism evidence="1 2">
    <name type="scientific">Rhizobium hainanense</name>
    <dbReference type="NCBI Taxonomy" id="52131"/>
    <lineage>
        <taxon>Bacteria</taxon>
        <taxon>Pseudomonadati</taxon>
        <taxon>Pseudomonadota</taxon>
        <taxon>Alphaproteobacteria</taxon>
        <taxon>Hyphomicrobiales</taxon>
        <taxon>Rhizobiaceae</taxon>
        <taxon>Rhizobium/Agrobacterium group</taxon>
        <taxon>Rhizobium</taxon>
    </lineage>
</organism>
<dbReference type="RefSeq" id="WP_075850683.1">
    <property type="nucleotide sequence ID" value="NZ_FMAC01000001.1"/>
</dbReference>
<reference evidence="2" key="1">
    <citation type="submission" date="2016-08" db="EMBL/GenBank/DDBJ databases">
        <authorList>
            <person name="Varghese N."/>
            <person name="Submissions Spin"/>
        </authorList>
    </citation>
    <scope>NUCLEOTIDE SEQUENCE [LARGE SCALE GENOMIC DNA]</scope>
    <source>
        <strain evidence="2">CCBAU 57015</strain>
    </source>
</reference>
<protein>
    <recommendedName>
        <fullName evidence="3">Polyketide cyclase / dehydrase and lipid transport</fullName>
    </recommendedName>
</protein>
<dbReference type="Gene3D" id="3.30.530.20">
    <property type="match status" value="1"/>
</dbReference>
<dbReference type="InterPro" id="IPR023393">
    <property type="entry name" value="START-like_dom_sf"/>
</dbReference>
<name>A0A1C3TVT1_9HYPH</name>
<dbReference type="SUPFAM" id="SSF55961">
    <property type="entry name" value="Bet v1-like"/>
    <property type="match status" value="1"/>
</dbReference>
<accession>A0A1C3TVT1</accession>